<protein>
    <submittedName>
        <fullName evidence="1">Uncharacterized protein</fullName>
    </submittedName>
</protein>
<name>A0AAW1WK40_RUBAR</name>
<evidence type="ECO:0000313" key="1">
    <source>
        <dbReference type="EMBL" id="KAK9924558.1"/>
    </source>
</evidence>
<reference evidence="1 2" key="1">
    <citation type="journal article" date="2023" name="G3 (Bethesda)">
        <title>A chromosome-length genome assembly and annotation of blackberry (Rubus argutus, cv. 'Hillquist').</title>
        <authorList>
            <person name="Bruna T."/>
            <person name="Aryal R."/>
            <person name="Dudchenko O."/>
            <person name="Sargent D.J."/>
            <person name="Mead D."/>
            <person name="Buti M."/>
            <person name="Cavallini A."/>
            <person name="Hytonen T."/>
            <person name="Andres J."/>
            <person name="Pham M."/>
            <person name="Weisz D."/>
            <person name="Mascagni F."/>
            <person name="Usai G."/>
            <person name="Natali L."/>
            <person name="Bassil N."/>
            <person name="Fernandez G.E."/>
            <person name="Lomsadze A."/>
            <person name="Armour M."/>
            <person name="Olukolu B."/>
            <person name="Poorten T."/>
            <person name="Britton C."/>
            <person name="Davik J."/>
            <person name="Ashrafi H."/>
            <person name="Aiden E.L."/>
            <person name="Borodovsky M."/>
            <person name="Worthington M."/>
        </authorList>
    </citation>
    <scope>NUCLEOTIDE SEQUENCE [LARGE SCALE GENOMIC DNA]</scope>
    <source>
        <strain evidence="1">PI 553951</strain>
    </source>
</reference>
<accession>A0AAW1WK40</accession>
<evidence type="ECO:0000313" key="2">
    <source>
        <dbReference type="Proteomes" id="UP001457282"/>
    </source>
</evidence>
<keyword evidence="2" id="KW-1185">Reference proteome</keyword>
<dbReference type="EMBL" id="JBEDUW010000006">
    <property type="protein sequence ID" value="KAK9924558.1"/>
    <property type="molecule type" value="Genomic_DNA"/>
</dbReference>
<dbReference type="AlphaFoldDB" id="A0AAW1WK40"/>
<gene>
    <name evidence="1" type="ORF">M0R45_032922</name>
</gene>
<proteinExistence type="predicted"/>
<dbReference type="Proteomes" id="UP001457282">
    <property type="component" value="Unassembled WGS sequence"/>
</dbReference>
<comment type="caution">
    <text evidence="1">The sequence shown here is derived from an EMBL/GenBank/DDBJ whole genome shotgun (WGS) entry which is preliminary data.</text>
</comment>
<sequence length="77" mass="8608">MAEELGSGLEKISGDQRWSSMVAMIGIWRDHGRVAVEDDFHVVTGWAVVMADLCLDLRKITVWLLGDWVLIAALQIL</sequence>
<organism evidence="1 2">
    <name type="scientific">Rubus argutus</name>
    <name type="common">Southern blackberry</name>
    <dbReference type="NCBI Taxonomy" id="59490"/>
    <lineage>
        <taxon>Eukaryota</taxon>
        <taxon>Viridiplantae</taxon>
        <taxon>Streptophyta</taxon>
        <taxon>Embryophyta</taxon>
        <taxon>Tracheophyta</taxon>
        <taxon>Spermatophyta</taxon>
        <taxon>Magnoliopsida</taxon>
        <taxon>eudicotyledons</taxon>
        <taxon>Gunneridae</taxon>
        <taxon>Pentapetalae</taxon>
        <taxon>rosids</taxon>
        <taxon>fabids</taxon>
        <taxon>Rosales</taxon>
        <taxon>Rosaceae</taxon>
        <taxon>Rosoideae</taxon>
        <taxon>Rosoideae incertae sedis</taxon>
        <taxon>Rubus</taxon>
    </lineage>
</organism>